<accession>A0A3P9CUW7</accession>
<evidence type="ECO:0000256" key="10">
    <source>
        <dbReference type="ARBA" id="ARBA00023157"/>
    </source>
</evidence>
<dbReference type="AlphaFoldDB" id="A0A3P9CUW7"/>
<dbReference type="GO" id="GO:0097503">
    <property type="term" value="P:sialylation"/>
    <property type="evidence" value="ECO:0007669"/>
    <property type="project" value="TreeGrafter"/>
</dbReference>
<reference evidence="12" key="1">
    <citation type="submission" date="2025-08" db="UniProtKB">
        <authorList>
            <consortium name="Ensembl"/>
        </authorList>
    </citation>
    <scope>IDENTIFICATION</scope>
</reference>
<keyword evidence="9" id="KW-0472">Membrane</keyword>
<dbReference type="InterPro" id="IPR038578">
    <property type="entry name" value="GT29-like_sf"/>
</dbReference>
<sequence>MFPSQTSRMISKSKVLVFLLFFTGIGVYVKTGYQLIHYAVDQKLCACIKCLSEDKQLLLDRSNRSVQPFLTANLNLSQNEFNWWKDLQAESRSFRVYETTVANLFQIFPKNPDVIQPKYDHCRTCAVVGNSGNLRRSHYGPLIDLHEVVIRMNTGITRGFEKDVGNKTTHHVMYPESAVDLDDNTHFVLFPFKIQDFEWLINASTTGFTGRSYMPVKSKIKTNKDLVSTFMKYVHEVWLGNKGRYPSTGFMALILALHICDEVDVFGYGADSDGNWSHYWEILTTKYNIIQQLAQQQKIKFYEGLMKKM</sequence>
<protein>
    <submittedName>
        <fullName evidence="12">CMP-N-acetylneuraminate-beta-galactosamide-alpha-2,3-sialyltransferase 1</fullName>
    </submittedName>
</protein>
<proteinExistence type="inferred from homology"/>
<keyword evidence="10" id="KW-1015">Disulfide bond</keyword>
<keyword evidence="5" id="KW-0812">Transmembrane</keyword>
<evidence type="ECO:0000256" key="6">
    <source>
        <dbReference type="ARBA" id="ARBA00022968"/>
    </source>
</evidence>
<keyword evidence="7" id="KW-1133">Transmembrane helix</keyword>
<evidence type="ECO:0000256" key="9">
    <source>
        <dbReference type="ARBA" id="ARBA00023136"/>
    </source>
</evidence>
<organism evidence="12 13">
    <name type="scientific">Maylandia zebra</name>
    <name type="common">zebra mbuna</name>
    <dbReference type="NCBI Taxonomy" id="106582"/>
    <lineage>
        <taxon>Eukaryota</taxon>
        <taxon>Metazoa</taxon>
        <taxon>Chordata</taxon>
        <taxon>Craniata</taxon>
        <taxon>Vertebrata</taxon>
        <taxon>Euteleostomi</taxon>
        <taxon>Actinopterygii</taxon>
        <taxon>Neopterygii</taxon>
        <taxon>Teleostei</taxon>
        <taxon>Neoteleostei</taxon>
        <taxon>Acanthomorphata</taxon>
        <taxon>Ovalentaria</taxon>
        <taxon>Cichlomorphae</taxon>
        <taxon>Cichliformes</taxon>
        <taxon>Cichlidae</taxon>
        <taxon>African cichlids</taxon>
        <taxon>Pseudocrenilabrinae</taxon>
        <taxon>Haplochromini</taxon>
        <taxon>Maylandia</taxon>
        <taxon>Maylandia zebra complex</taxon>
    </lineage>
</organism>
<keyword evidence="13" id="KW-1185">Reference proteome</keyword>
<dbReference type="Gene3D" id="3.90.1480.20">
    <property type="entry name" value="Glycosyl transferase family 29"/>
    <property type="match status" value="1"/>
</dbReference>
<evidence type="ECO:0000256" key="4">
    <source>
        <dbReference type="ARBA" id="ARBA00022679"/>
    </source>
</evidence>
<keyword evidence="3" id="KW-0328">Glycosyltransferase</keyword>
<dbReference type="GeneTree" id="ENSGT00940000154725"/>
<dbReference type="PANTHER" id="PTHR46032:SF6">
    <property type="entry name" value="CMP-N-ACETYLNEURAMINATE-BETA-GALACTOSAMIDE-ALPHA-2,3-SIALYLTRANSFERASE 1"/>
    <property type="match status" value="1"/>
</dbReference>
<comment type="subcellular location">
    <subcellularLocation>
        <location evidence="1">Golgi apparatus membrane</location>
        <topology evidence="1">Single-pass type II membrane protein</topology>
    </subcellularLocation>
</comment>
<dbReference type="Ensembl" id="ENSMZET00005027018.1">
    <property type="protein sequence ID" value="ENSMZEP00005026175.1"/>
    <property type="gene ID" value="ENSMZEG00005019522.1"/>
</dbReference>
<dbReference type="FunFam" id="3.90.1480.20:FF:000015">
    <property type="entry name" value="Lactosylceramide alpha-2,3-sialyltransferase"/>
    <property type="match status" value="1"/>
</dbReference>
<dbReference type="PANTHER" id="PTHR46032">
    <property type="entry name" value="ALPHA-2,3-SIALYLTRANSFERASE ST3GAL I ISOFORM X1"/>
    <property type="match status" value="1"/>
</dbReference>
<dbReference type="Pfam" id="PF00777">
    <property type="entry name" value="Glyco_transf_29"/>
    <property type="match status" value="1"/>
</dbReference>
<reference evidence="12" key="2">
    <citation type="submission" date="2025-09" db="UniProtKB">
        <authorList>
            <consortium name="Ensembl"/>
        </authorList>
    </citation>
    <scope>IDENTIFICATION</scope>
</reference>
<evidence type="ECO:0000256" key="11">
    <source>
        <dbReference type="ARBA" id="ARBA00023180"/>
    </source>
</evidence>
<evidence type="ECO:0000256" key="5">
    <source>
        <dbReference type="ARBA" id="ARBA00022692"/>
    </source>
</evidence>
<evidence type="ECO:0000256" key="7">
    <source>
        <dbReference type="ARBA" id="ARBA00022989"/>
    </source>
</evidence>
<evidence type="ECO:0000313" key="12">
    <source>
        <dbReference type="Ensembl" id="ENSMZEP00005026175.1"/>
    </source>
</evidence>
<dbReference type="GO" id="GO:0000139">
    <property type="term" value="C:Golgi membrane"/>
    <property type="evidence" value="ECO:0007669"/>
    <property type="project" value="UniProtKB-SubCell"/>
</dbReference>
<dbReference type="Proteomes" id="UP000265160">
    <property type="component" value="Unplaced"/>
</dbReference>
<dbReference type="InterPro" id="IPR001675">
    <property type="entry name" value="Glyco_trans_29"/>
</dbReference>
<evidence type="ECO:0000256" key="2">
    <source>
        <dbReference type="ARBA" id="ARBA00006003"/>
    </source>
</evidence>
<evidence type="ECO:0000256" key="1">
    <source>
        <dbReference type="ARBA" id="ARBA00004323"/>
    </source>
</evidence>
<keyword evidence="11" id="KW-0325">Glycoprotein</keyword>
<comment type="similarity">
    <text evidence="2">Belongs to the glycosyltransferase 29 family.</text>
</comment>
<evidence type="ECO:0000313" key="13">
    <source>
        <dbReference type="Proteomes" id="UP000265160"/>
    </source>
</evidence>
<evidence type="ECO:0000256" key="3">
    <source>
        <dbReference type="ARBA" id="ARBA00022676"/>
    </source>
</evidence>
<evidence type="ECO:0000256" key="8">
    <source>
        <dbReference type="ARBA" id="ARBA00023034"/>
    </source>
</evidence>
<dbReference type="GO" id="GO:0003836">
    <property type="term" value="F:beta-galactoside (CMP) alpha-2,3-sialyltransferase activity"/>
    <property type="evidence" value="ECO:0007669"/>
    <property type="project" value="TreeGrafter"/>
</dbReference>
<keyword evidence="4" id="KW-0808">Transferase</keyword>
<keyword evidence="6" id="KW-0735">Signal-anchor</keyword>
<dbReference type="InterPro" id="IPR051757">
    <property type="entry name" value="Beta-gal_alpha2-3_sialyltrans"/>
</dbReference>
<keyword evidence="8" id="KW-0333">Golgi apparatus</keyword>
<name>A0A3P9CUW7_9CICH</name>